<reference evidence="2" key="1">
    <citation type="journal article" date="2017" name="Nat. Microbiol.">
        <title>Global analysis of biosynthetic gene clusters reveals vast potential of secondary metabolite production in Penicillium species.</title>
        <authorList>
            <person name="Nielsen J.C."/>
            <person name="Grijseels S."/>
            <person name="Prigent S."/>
            <person name="Ji B."/>
            <person name="Dainat J."/>
            <person name="Nielsen K.F."/>
            <person name="Frisvad J.C."/>
            <person name="Workman M."/>
            <person name="Nielsen J."/>
        </authorList>
    </citation>
    <scope>NUCLEOTIDE SEQUENCE [LARGE SCALE GENOMIC DNA]</scope>
    <source>
        <strain evidence="2">IBT 31811</strain>
    </source>
</reference>
<proteinExistence type="predicted"/>
<organism evidence="1 2">
    <name type="scientific">Penicillium antarcticum</name>
    <dbReference type="NCBI Taxonomy" id="416450"/>
    <lineage>
        <taxon>Eukaryota</taxon>
        <taxon>Fungi</taxon>
        <taxon>Dikarya</taxon>
        <taxon>Ascomycota</taxon>
        <taxon>Pezizomycotina</taxon>
        <taxon>Eurotiomycetes</taxon>
        <taxon>Eurotiomycetidae</taxon>
        <taxon>Eurotiales</taxon>
        <taxon>Aspergillaceae</taxon>
        <taxon>Penicillium</taxon>
    </lineage>
</organism>
<gene>
    <name evidence="1" type="ORF">PENANT_c027G10846</name>
</gene>
<keyword evidence="2" id="KW-1185">Reference proteome</keyword>
<sequence>MSWMNENRRFTIQDGIDVDFDQAYVLNGLHITSSAYDPNQENGSLENVSQRKTPDVHILVLLVPVAILVEQPQLAIAAGFVKLIRLKHT</sequence>
<protein>
    <submittedName>
        <fullName evidence="1">Uncharacterized protein</fullName>
    </submittedName>
</protein>
<name>A0A1V6PXD4_9EURO</name>
<dbReference type="EMBL" id="MDYN01000027">
    <property type="protein sequence ID" value="OQD81377.1"/>
    <property type="molecule type" value="Genomic_DNA"/>
</dbReference>
<evidence type="ECO:0000313" key="1">
    <source>
        <dbReference type="EMBL" id="OQD81377.1"/>
    </source>
</evidence>
<accession>A0A1V6PXD4</accession>
<comment type="caution">
    <text evidence="1">The sequence shown here is derived from an EMBL/GenBank/DDBJ whole genome shotgun (WGS) entry which is preliminary data.</text>
</comment>
<dbReference type="AlphaFoldDB" id="A0A1V6PXD4"/>
<evidence type="ECO:0000313" key="2">
    <source>
        <dbReference type="Proteomes" id="UP000191672"/>
    </source>
</evidence>
<dbReference type="Proteomes" id="UP000191672">
    <property type="component" value="Unassembled WGS sequence"/>
</dbReference>